<organism evidence="1 2">
    <name type="scientific">Nocardia wallacei</name>
    <dbReference type="NCBI Taxonomy" id="480035"/>
    <lineage>
        <taxon>Bacteria</taxon>
        <taxon>Bacillati</taxon>
        <taxon>Actinomycetota</taxon>
        <taxon>Actinomycetes</taxon>
        <taxon>Mycobacteriales</taxon>
        <taxon>Nocardiaceae</taxon>
        <taxon>Nocardia</taxon>
    </lineage>
</organism>
<dbReference type="EMBL" id="AP023396">
    <property type="protein sequence ID" value="BCK55300.1"/>
    <property type="molecule type" value="Genomic_DNA"/>
</dbReference>
<dbReference type="Proteomes" id="UP000516173">
    <property type="component" value="Chromosome"/>
</dbReference>
<protein>
    <recommendedName>
        <fullName evidence="3">PE domain-containing protein</fullName>
    </recommendedName>
</protein>
<name>A0A7G1KJQ3_9NOCA</name>
<gene>
    <name evidence="1" type="ORF">NWFMUON74_30720</name>
</gene>
<dbReference type="KEGG" id="nwl:NWFMUON74_30720"/>
<reference evidence="1 2" key="1">
    <citation type="submission" date="2020-08" db="EMBL/GenBank/DDBJ databases">
        <title>Genome Sequencing of Nocardia wallacei strain FMUON74 and assembly.</title>
        <authorList>
            <person name="Toyokawa M."/>
            <person name="Uesaka K."/>
        </authorList>
    </citation>
    <scope>NUCLEOTIDE SEQUENCE [LARGE SCALE GENOMIC DNA]</scope>
    <source>
        <strain evidence="1 2">FMUON74</strain>
    </source>
</reference>
<sequence>MSFEVVPEHLPSTSAKLDTALVGVADTVLGAVEAAVAAPPGFDGASAQILPVTFAHAAEFFPRTLEMIGRGEEAAAVLPIIAAEFTRADQYGADSVGSVHIAD</sequence>
<accession>A0A7G1KJQ3</accession>
<keyword evidence="2" id="KW-1185">Reference proteome</keyword>
<evidence type="ECO:0000313" key="1">
    <source>
        <dbReference type="EMBL" id="BCK55300.1"/>
    </source>
</evidence>
<dbReference type="GeneID" id="80347619"/>
<dbReference type="AlphaFoldDB" id="A0A7G1KJQ3"/>
<evidence type="ECO:0000313" key="2">
    <source>
        <dbReference type="Proteomes" id="UP000516173"/>
    </source>
</evidence>
<evidence type="ECO:0008006" key="3">
    <source>
        <dbReference type="Google" id="ProtNLM"/>
    </source>
</evidence>
<proteinExistence type="predicted"/>
<dbReference type="RefSeq" id="WP_187688436.1">
    <property type="nucleotide sequence ID" value="NZ_AP023396.1"/>
</dbReference>